<keyword evidence="4" id="KW-0496">Mitochondrion</keyword>
<evidence type="ECO:0000313" key="8">
    <source>
        <dbReference type="Proteomes" id="UP000319731"/>
    </source>
</evidence>
<dbReference type="GO" id="GO:0032981">
    <property type="term" value="P:mitochondrial respiratory chain complex I assembly"/>
    <property type="evidence" value="ECO:0007669"/>
    <property type="project" value="TreeGrafter"/>
</dbReference>
<accession>A0A507BUT4</accession>
<dbReference type="InterPro" id="IPR002060">
    <property type="entry name" value="Squ/phyt_synthse"/>
</dbReference>
<dbReference type="EMBL" id="QEAO01000047">
    <property type="protein sequence ID" value="TPX31302.1"/>
    <property type="molecule type" value="Genomic_DNA"/>
</dbReference>
<keyword evidence="2" id="KW-0999">Mitochondrion inner membrane</keyword>
<gene>
    <name evidence="7" type="ORF">SmJEL517_g05316</name>
</gene>
<comment type="similarity">
    <text evidence="6">Belongs to the NDUFAF6 family.</text>
</comment>
<proteinExistence type="inferred from homology"/>
<evidence type="ECO:0000256" key="6">
    <source>
        <dbReference type="ARBA" id="ARBA00038273"/>
    </source>
</evidence>
<dbReference type="Proteomes" id="UP000319731">
    <property type="component" value="Unassembled WGS sequence"/>
</dbReference>
<name>A0A507BUT4_9FUNG</name>
<keyword evidence="5" id="KW-0472">Membrane</keyword>
<dbReference type="PANTHER" id="PTHR21181">
    <property type="match status" value="1"/>
</dbReference>
<reference evidence="7 8" key="1">
    <citation type="journal article" date="2019" name="Sci. Rep.">
        <title>Comparative genomics of chytrid fungi reveal insights into the obligate biotrophic and pathogenic lifestyle of Synchytrium endobioticum.</title>
        <authorList>
            <person name="van de Vossenberg B.T.L.H."/>
            <person name="Warris S."/>
            <person name="Nguyen H.D.T."/>
            <person name="van Gent-Pelzer M.P.E."/>
            <person name="Joly D.L."/>
            <person name="van de Geest H.C."/>
            <person name="Bonants P.J.M."/>
            <person name="Smith D.S."/>
            <person name="Levesque C.A."/>
            <person name="van der Lee T.A.J."/>
        </authorList>
    </citation>
    <scope>NUCLEOTIDE SEQUENCE [LARGE SCALE GENOMIC DNA]</scope>
    <source>
        <strain evidence="7 8">JEL517</strain>
    </source>
</reference>
<dbReference type="Gene3D" id="1.10.600.10">
    <property type="entry name" value="Farnesyl Diphosphate Synthase"/>
    <property type="match status" value="1"/>
</dbReference>
<dbReference type="InterPro" id="IPR008949">
    <property type="entry name" value="Isoprenoid_synthase_dom_sf"/>
</dbReference>
<keyword evidence="3" id="KW-0809">Transit peptide</keyword>
<evidence type="ECO:0000313" key="7">
    <source>
        <dbReference type="EMBL" id="TPX31302.1"/>
    </source>
</evidence>
<evidence type="ECO:0000256" key="5">
    <source>
        <dbReference type="ARBA" id="ARBA00023136"/>
    </source>
</evidence>
<evidence type="ECO:0000256" key="3">
    <source>
        <dbReference type="ARBA" id="ARBA00022946"/>
    </source>
</evidence>
<dbReference type="RefSeq" id="XP_031022761.1">
    <property type="nucleotide sequence ID" value="XM_031171242.1"/>
</dbReference>
<dbReference type="SUPFAM" id="SSF48576">
    <property type="entry name" value="Terpenoid synthases"/>
    <property type="match status" value="1"/>
</dbReference>
<comment type="caution">
    <text evidence="7">The sequence shown here is derived from an EMBL/GenBank/DDBJ whole genome shotgun (WGS) entry which is preliminary data.</text>
</comment>
<keyword evidence="8" id="KW-1185">Reference proteome</keyword>
<dbReference type="AlphaFoldDB" id="A0A507BUT4"/>
<protein>
    <recommendedName>
        <fullName evidence="9">Phytoene synthase</fullName>
    </recommendedName>
</protein>
<dbReference type="PANTHER" id="PTHR21181:SF13">
    <property type="entry name" value="NADH DEHYDROGENASE (UBIQUINONE) COMPLEX I, ASSEMBLY FACTOR 6"/>
    <property type="match status" value="1"/>
</dbReference>
<dbReference type="STRING" id="1806994.A0A507BUT4"/>
<evidence type="ECO:0000256" key="1">
    <source>
        <dbReference type="ARBA" id="ARBA00004273"/>
    </source>
</evidence>
<dbReference type="Pfam" id="PF00494">
    <property type="entry name" value="SQS_PSY"/>
    <property type="match status" value="1"/>
</dbReference>
<organism evidence="7 8">
    <name type="scientific">Synchytrium microbalum</name>
    <dbReference type="NCBI Taxonomy" id="1806994"/>
    <lineage>
        <taxon>Eukaryota</taxon>
        <taxon>Fungi</taxon>
        <taxon>Fungi incertae sedis</taxon>
        <taxon>Chytridiomycota</taxon>
        <taxon>Chytridiomycota incertae sedis</taxon>
        <taxon>Chytridiomycetes</taxon>
        <taxon>Synchytriales</taxon>
        <taxon>Synchytriaceae</taxon>
        <taxon>Synchytrium</taxon>
    </lineage>
</organism>
<sequence length="285" mass="32516">MSQRAQTVLKHCTDIVRRFDYETYLCTIFAPKESQAAFFAIRAFNVELSQIREHVRDANLGRMRMQFWRETIAAVYEGRPSSHPVAELLGMCLEHVDLSQSWFKRIIAEREANLIDPQYTTISDVEKYAENTATCLLYLQLEALGLKDVHADHAASHIGKALGITTLLRATPFHIRDRRFYLPSQISAKHGISVEEIIRKGPANEAFRQVVYEVATAANDQIITARAHGKGVPKEAAPALLLSIPCEEYLKRLEATNFNLFDPKLTQKTWKLPWTIWSASRNSRF</sequence>
<evidence type="ECO:0008006" key="9">
    <source>
        <dbReference type="Google" id="ProtNLM"/>
    </source>
</evidence>
<dbReference type="OrthoDB" id="270318at2759"/>
<evidence type="ECO:0000256" key="2">
    <source>
        <dbReference type="ARBA" id="ARBA00022792"/>
    </source>
</evidence>
<dbReference type="GeneID" id="42006539"/>
<dbReference type="GO" id="GO:0005743">
    <property type="term" value="C:mitochondrial inner membrane"/>
    <property type="evidence" value="ECO:0007669"/>
    <property type="project" value="UniProtKB-SubCell"/>
</dbReference>
<evidence type="ECO:0000256" key="4">
    <source>
        <dbReference type="ARBA" id="ARBA00023128"/>
    </source>
</evidence>
<comment type="subcellular location">
    <subcellularLocation>
        <location evidence="1">Mitochondrion inner membrane</location>
    </subcellularLocation>
</comment>